<dbReference type="Pfam" id="PF01370">
    <property type="entry name" value="Epimerase"/>
    <property type="match status" value="1"/>
</dbReference>
<keyword evidence="1" id="KW-0520">NAD</keyword>
<evidence type="ECO:0000256" key="1">
    <source>
        <dbReference type="ARBA" id="ARBA00023027"/>
    </source>
</evidence>
<name>A0ABY5ZIA1_9BACT</name>
<organism evidence="3 4">
    <name type="scientific">Geoalkalibacter halelectricus</name>
    <dbReference type="NCBI Taxonomy" id="2847045"/>
    <lineage>
        <taxon>Bacteria</taxon>
        <taxon>Pseudomonadati</taxon>
        <taxon>Thermodesulfobacteriota</taxon>
        <taxon>Desulfuromonadia</taxon>
        <taxon>Desulfuromonadales</taxon>
        <taxon>Geoalkalibacteraceae</taxon>
        <taxon>Geoalkalibacter</taxon>
    </lineage>
</organism>
<feature type="domain" description="NAD-dependent epimerase/dehydratase" evidence="2">
    <location>
        <begin position="8"/>
        <end position="236"/>
    </location>
</feature>
<dbReference type="InterPro" id="IPR036291">
    <property type="entry name" value="NAD(P)-bd_dom_sf"/>
</dbReference>
<dbReference type="RefSeq" id="WP_260746528.1">
    <property type="nucleotide sequence ID" value="NZ_CP092109.1"/>
</dbReference>
<dbReference type="PANTHER" id="PTHR43574">
    <property type="entry name" value="EPIMERASE-RELATED"/>
    <property type="match status" value="1"/>
</dbReference>
<evidence type="ECO:0000259" key="2">
    <source>
        <dbReference type="Pfam" id="PF01370"/>
    </source>
</evidence>
<sequence>MKATTDKILVTGAAGFIGYHLCERLLGEGHEVVGLDNLNDYYDISLKQARLARLEGRGGFRFVRLDLADRAGMAELFGREGFTRVVNLAAQAGVRYSLTNPHAYIDSNLVGFINILEGCRHSGVEHLVYASSSSVYGANTRMPFSIHDNVDHPVSLYAASKKANELMAHTYSHLYGLPTTGLRFFTVYGPWGRPDMALFLFTRAILAGRPIDVYNHGRMQRDFTYIDDIIEGVTRVTFRTATANVDWRGDAPDPGTSAAPYRLYNIGNNNPVELLDMIGILEKELGQEAQKNLMPLQPGDVPATYADVDDLMRDTGFRPATPLEEGIRKFVAWYREYYQITQ</sequence>
<proteinExistence type="predicted"/>
<keyword evidence="4" id="KW-1185">Reference proteome</keyword>
<dbReference type="Proteomes" id="UP001060414">
    <property type="component" value="Chromosome"/>
</dbReference>
<evidence type="ECO:0000313" key="4">
    <source>
        <dbReference type="Proteomes" id="UP001060414"/>
    </source>
</evidence>
<dbReference type="Gene3D" id="3.40.50.720">
    <property type="entry name" value="NAD(P)-binding Rossmann-like Domain"/>
    <property type="match status" value="1"/>
</dbReference>
<reference evidence="3" key="1">
    <citation type="journal article" date="2022" name="Environ. Microbiol.">
        <title>Geoalkalibacter halelectricus SAP #1 sp. nov. possessing extracellular electron transfer and mineral#reducing capabilities from a haloalkaline environment.</title>
        <authorList>
            <person name="Yadav S."/>
            <person name="Singh R."/>
            <person name="Sundharam S.S."/>
            <person name="Chaudhary S."/>
            <person name="Krishnamurthi S."/>
            <person name="Patil S.A."/>
        </authorList>
    </citation>
    <scope>NUCLEOTIDE SEQUENCE</scope>
    <source>
        <strain evidence="3">SAP-1</strain>
    </source>
</reference>
<accession>A0ABY5ZIA1</accession>
<gene>
    <name evidence="3" type="ORF">L9S41_10760</name>
</gene>
<dbReference type="InterPro" id="IPR001509">
    <property type="entry name" value="Epimerase_deHydtase"/>
</dbReference>
<protein>
    <submittedName>
        <fullName evidence="3">NAD-dependent epimerase</fullName>
    </submittedName>
</protein>
<dbReference type="EMBL" id="CP092109">
    <property type="protein sequence ID" value="UWZ78179.1"/>
    <property type="molecule type" value="Genomic_DNA"/>
</dbReference>
<dbReference type="SUPFAM" id="SSF51735">
    <property type="entry name" value="NAD(P)-binding Rossmann-fold domains"/>
    <property type="match status" value="1"/>
</dbReference>
<evidence type="ECO:0000313" key="3">
    <source>
        <dbReference type="EMBL" id="UWZ78179.1"/>
    </source>
</evidence>
<dbReference type="CDD" id="cd05253">
    <property type="entry name" value="UDP_GE_SDE_e"/>
    <property type="match status" value="1"/>
</dbReference>
<dbReference type="PRINTS" id="PR01713">
    <property type="entry name" value="NUCEPIMERASE"/>
</dbReference>